<keyword evidence="3" id="KW-1185">Reference proteome</keyword>
<evidence type="ECO:0000313" key="2">
    <source>
        <dbReference type="EMBL" id="MEP0945973.1"/>
    </source>
</evidence>
<sequence>MTAQPPLYSAILLTWGMDLRPWCRVCVGDRGRTFASPQPEPWGGDLGEGGSQ</sequence>
<name>A0ABV0JZM3_9CYAN</name>
<evidence type="ECO:0000313" key="3">
    <source>
        <dbReference type="Proteomes" id="UP001482513"/>
    </source>
</evidence>
<comment type="caution">
    <text evidence="2">The sequence shown here is derived from an EMBL/GenBank/DDBJ whole genome shotgun (WGS) entry which is preliminary data.</text>
</comment>
<reference evidence="2 3" key="1">
    <citation type="submission" date="2022-04" db="EMBL/GenBank/DDBJ databases">
        <title>Positive selection, recombination, and allopatry shape intraspecific diversity of widespread and dominant cyanobacteria.</title>
        <authorList>
            <person name="Wei J."/>
            <person name="Shu W."/>
            <person name="Hu C."/>
        </authorList>
    </citation>
    <scope>NUCLEOTIDE SEQUENCE [LARGE SCALE GENOMIC DNA]</scope>
    <source>
        <strain evidence="2 3">DQ-A4</strain>
    </source>
</reference>
<accession>A0ABV0JZM3</accession>
<dbReference type="EMBL" id="JAMPKX010000001">
    <property type="protein sequence ID" value="MEP0945973.1"/>
    <property type="molecule type" value="Genomic_DNA"/>
</dbReference>
<protein>
    <submittedName>
        <fullName evidence="2">Uncharacterized protein</fullName>
    </submittedName>
</protein>
<evidence type="ECO:0000256" key="1">
    <source>
        <dbReference type="SAM" id="MobiDB-lite"/>
    </source>
</evidence>
<dbReference type="Proteomes" id="UP001482513">
    <property type="component" value="Unassembled WGS sequence"/>
</dbReference>
<organism evidence="2 3">
    <name type="scientific">Leptolyngbya subtilissima DQ-A4</name>
    <dbReference type="NCBI Taxonomy" id="2933933"/>
    <lineage>
        <taxon>Bacteria</taxon>
        <taxon>Bacillati</taxon>
        <taxon>Cyanobacteriota</taxon>
        <taxon>Cyanophyceae</taxon>
        <taxon>Leptolyngbyales</taxon>
        <taxon>Leptolyngbyaceae</taxon>
        <taxon>Leptolyngbya group</taxon>
        <taxon>Leptolyngbya</taxon>
    </lineage>
</organism>
<proteinExistence type="predicted"/>
<gene>
    <name evidence="2" type="ORF">NC992_03720</name>
</gene>
<feature type="region of interest" description="Disordered" evidence="1">
    <location>
        <begin position="33"/>
        <end position="52"/>
    </location>
</feature>
<dbReference type="RefSeq" id="WP_190699618.1">
    <property type="nucleotide sequence ID" value="NZ_JAMPKX010000001.1"/>
</dbReference>